<evidence type="ECO:0000256" key="3">
    <source>
        <dbReference type="ARBA" id="ARBA00022629"/>
    </source>
</evidence>
<dbReference type="InterPro" id="IPR043129">
    <property type="entry name" value="ATPase_NBD"/>
</dbReference>
<dbReference type="SUPFAM" id="SSF46785">
    <property type="entry name" value="Winged helix' DNA-binding domain"/>
    <property type="match status" value="1"/>
</dbReference>
<dbReference type="EMBL" id="JBHLUK010000075">
    <property type="protein sequence ID" value="MFC0424880.1"/>
    <property type="molecule type" value="Genomic_DNA"/>
</dbReference>
<dbReference type="Pfam" id="PF00480">
    <property type="entry name" value="ROK"/>
    <property type="match status" value="1"/>
</dbReference>
<comment type="caution">
    <text evidence="4">The sequence shown here is derived from an EMBL/GenBank/DDBJ whole genome shotgun (WGS) entry which is preliminary data.</text>
</comment>
<dbReference type="InterPro" id="IPR036390">
    <property type="entry name" value="WH_DNA-bd_sf"/>
</dbReference>
<dbReference type="InterPro" id="IPR000600">
    <property type="entry name" value="ROK"/>
</dbReference>
<comment type="function">
    <text evidence="1">Transcriptional repressor of xylose-utilizing enzymes.</text>
</comment>
<evidence type="ECO:0000313" key="4">
    <source>
        <dbReference type="EMBL" id="MFC0424880.1"/>
    </source>
</evidence>
<dbReference type="Proteomes" id="UP001589855">
    <property type="component" value="Unassembled WGS sequence"/>
</dbReference>
<dbReference type="PANTHER" id="PTHR18964">
    <property type="entry name" value="ROK (REPRESSOR, ORF, KINASE) FAMILY"/>
    <property type="match status" value="1"/>
</dbReference>
<gene>
    <name evidence="4" type="ORF">ACFFGS_12160</name>
</gene>
<evidence type="ECO:0000256" key="1">
    <source>
        <dbReference type="ARBA" id="ARBA00002486"/>
    </source>
</evidence>
<dbReference type="PANTHER" id="PTHR18964:SF149">
    <property type="entry name" value="BIFUNCTIONAL UDP-N-ACETYLGLUCOSAMINE 2-EPIMERASE_N-ACETYLMANNOSAMINE KINASE"/>
    <property type="match status" value="1"/>
</dbReference>
<keyword evidence="5" id="KW-1185">Reference proteome</keyword>
<evidence type="ECO:0000256" key="2">
    <source>
        <dbReference type="ARBA" id="ARBA00006479"/>
    </source>
</evidence>
<organism evidence="4 5">
    <name type="scientific">Lactiplantibacillus plajomi</name>
    <dbReference type="NCBI Taxonomy" id="1457217"/>
    <lineage>
        <taxon>Bacteria</taxon>
        <taxon>Bacillati</taxon>
        <taxon>Bacillota</taxon>
        <taxon>Bacilli</taxon>
        <taxon>Lactobacillales</taxon>
        <taxon>Lactobacillaceae</taxon>
        <taxon>Lactiplantibacillus</taxon>
    </lineage>
</organism>
<comment type="similarity">
    <text evidence="2">Belongs to the ROK (NagC/XylR) family.</text>
</comment>
<keyword evidence="3" id="KW-0119">Carbohydrate metabolism</keyword>
<dbReference type="SUPFAM" id="SSF53067">
    <property type="entry name" value="Actin-like ATPase domain"/>
    <property type="match status" value="1"/>
</dbReference>
<reference evidence="4 5" key="1">
    <citation type="submission" date="2024-09" db="EMBL/GenBank/DDBJ databases">
        <authorList>
            <person name="Sun Q."/>
            <person name="Mori K."/>
        </authorList>
    </citation>
    <scope>NUCLEOTIDE SEQUENCE [LARGE SCALE GENOMIC DNA]</scope>
    <source>
        <strain evidence="4 5">TBRC 4575</strain>
    </source>
</reference>
<name>A0ABV6K606_9LACO</name>
<evidence type="ECO:0000313" key="5">
    <source>
        <dbReference type="Proteomes" id="UP001589855"/>
    </source>
</evidence>
<dbReference type="Gene3D" id="1.10.10.10">
    <property type="entry name" value="Winged helix-like DNA-binding domain superfamily/Winged helix DNA-binding domain"/>
    <property type="match status" value="1"/>
</dbReference>
<protein>
    <submittedName>
        <fullName evidence="4">ROK family transcriptional regulator</fullName>
    </submittedName>
</protein>
<proteinExistence type="inferred from homology"/>
<keyword evidence="3" id="KW-0859">Xylose metabolism</keyword>
<dbReference type="Gene3D" id="3.30.420.40">
    <property type="match status" value="2"/>
</dbReference>
<dbReference type="InterPro" id="IPR036388">
    <property type="entry name" value="WH-like_DNA-bd_sf"/>
</dbReference>
<sequence>MKNEQINRSNYTRTIQFLYRHPRATRTEIYQGTAMTPATVSQTVTALIADDLVIETGAEVTKTKGSGRKQKVISLNPDYGALMGIDFTLAGMTAVITTITGTLIDHQSIPYDQVAAHPINETIVGLVQTMQANNPDLNLLGLGLSIPGHYDIDKHTIISNNPMWNDFDLEIVRQQVDFPVLADNNVEAMALARYLFNAETTPEKFLFLQVGFGLFCSFIEPNSLHPKQNYYIGEIGHTVVNPRGTQCECGKRGCLQTFISETWLIKRAKQLFELSEASLIHSLVNSADEIDLKTVLAAYELGDQYMTDILDQGIEYLGISVANLLMMCDADAIYINSRILQRHEFNQRISATIANQLQFIPTKKNTEVQILPYEQTRGALGACALVAFSKVIQSPAYEQITLA</sequence>
<accession>A0ABV6K606</accession>
<dbReference type="RefSeq" id="WP_170178175.1">
    <property type="nucleotide sequence ID" value="NZ_BAABRM010000006.1"/>
</dbReference>